<dbReference type="EMBL" id="AMZN01000051">
    <property type="protein sequence ID" value="ELR70543.1"/>
    <property type="molecule type" value="Genomic_DNA"/>
</dbReference>
<dbReference type="Proteomes" id="UP000011135">
    <property type="component" value="Unassembled WGS sequence"/>
</dbReference>
<proteinExistence type="predicted"/>
<comment type="caution">
    <text evidence="1">The sequence shown here is derived from an EMBL/GenBank/DDBJ whole genome shotgun (WGS) entry which is preliminary data.</text>
</comment>
<dbReference type="AlphaFoldDB" id="L8JQN9"/>
<sequence length="64" mass="7936">MNFNVYLIGYIFDQTWYVYTRAKVYMYDRWAGLYAPLFGTSQAWTFDFEFPYRPLLVNFTPFYR</sequence>
<name>L8JQN9_9BACT</name>
<gene>
    <name evidence="1" type="ORF">C900_03524</name>
</gene>
<organism evidence="1 2">
    <name type="scientific">Fulvivirga imtechensis AK7</name>
    <dbReference type="NCBI Taxonomy" id="1237149"/>
    <lineage>
        <taxon>Bacteria</taxon>
        <taxon>Pseudomonadati</taxon>
        <taxon>Bacteroidota</taxon>
        <taxon>Cytophagia</taxon>
        <taxon>Cytophagales</taxon>
        <taxon>Fulvivirgaceae</taxon>
        <taxon>Fulvivirga</taxon>
    </lineage>
</organism>
<reference evidence="1 2" key="1">
    <citation type="submission" date="2012-12" db="EMBL/GenBank/DDBJ databases">
        <title>Genome assembly of Fulvivirga imtechensis AK7.</title>
        <authorList>
            <person name="Nupur N."/>
            <person name="Khatri I."/>
            <person name="Kumar R."/>
            <person name="Subramanian S."/>
            <person name="Pinnaka A."/>
        </authorList>
    </citation>
    <scope>NUCLEOTIDE SEQUENCE [LARGE SCALE GENOMIC DNA]</scope>
    <source>
        <strain evidence="1 2">AK7</strain>
    </source>
</reference>
<accession>L8JQN9</accession>
<keyword evidence="2" id="KW-1185">Reference proteome</keyword>
<dbReference type="RefSeq" id="WP_009580900.1">
    <property type="nucleotide sequence ID" value="NZ_AMZN01000051.1"/>
</dbReference>
<evidence type="ECO:0000313" key="2">
    <source>
        <dbReference type="Proteomes" id="UP000011135"/>
    </source>
</evidence>
<evidence type="ECO:0000313" key="1">
    <source>
        <dbReference type="EMBL" id="ELR70543.1"/>
    </source>
</evidence>
<protein>
    <submittedName>
        <fullName evidence="1">Uncharacterized protein</fullName>
    </submittedName>
</protein>
<dbReference type="STRING" id="1237149.C900_03524"/>